<comment type="similarity">
    <text evidence="2 7">Belongs to the FPP/GGPP synthase family.</text>
</comment>
<comment type="cofactor">
    <cofactor evidence="1">
        <name>Mg(2+)</name>
        <dbReference type="ChEBI" id="CHEBI:18420"/>
    </cofactor>
</comment>
<evidence type="ECO:0000256" key="4">
    <source>
        <dbReference type="ARBA" id="ARBA00022723"/>
    </source>
</evidence>
<evidence type="ECO:0000256" key="6">
    <source>
        <dbReference type="ARBA" id="ARBA00023229"/>
    </source>
</evidence>
<dbReference type="SFLD" id="SFLDG01017">
    <property type="entry name" value="Polyprenyl_Transferase_Like"/>
    <property type="match status" value="1"/>
</dbReference>
<dbReference type="GO" id="GO:0005737">
    <property type="term" value="C:cytoplasm"/>
    <property type="evidence" value="ECO:0007669"/>
    <property type="project" value="UniProtKB-ARBA"/>
</dbReference>
<dbReference type="PROSITE" id="PS00723">
    <property type="entry name" value="POLYPRENYL_SYNTHASE_1"/>
    <property type="match status" value="1"/>
</dbReference>
<evidence type="ECO:0000256" key="3">
    <source>
        <dbReference type="ARBA" id="ARBA00022679"/>
    </source>
</evidence>
<dbReference type="InterPro" id="IPR008949">
    <property type="entry name" value="Isoprenoid_synthase_dom_sf"/>
</dbReference>
<dbReference type="InterPro" id="IPR053378">
    <property type="entry name" value="Prenyl_diphosphate_synthase"/>
</dbReference>
<dbReference type="Pfam" id="PF00348">
    <property type="entry name" value="polyprenyl_synt"/>
    <property type="match status" value="1"/>
</dbReference>
<dbReference type="InterPro" id="IPR033749">
    <property type="entry name" value="Polyprenyl_synt_CS"/>
</dbReference>
<keyword evidence="3 7" id="KW-0808">Transferase</keyword>
<dbReference type="InterPro" id="IPR000092">
    <property type="entry name" value="Polyprenyl_synt"/>
</dbReference>
<dbReference type="NCBIfam" id="NF045485">
    <property type="entry name" value="FPPsyn"/>
    <property type="match status" value="1"/>
</dbReference>
<dbReference type="PANTHER" id="PTHR43281:SF1">
    <property type="entry name" value="FARNESYL DIPHOSPHATE SYNTHASE"/>
    <property type="match status" value="1"/>
</dbReference>
<dbReference type="AlphaFoldDB" id="A0A9D2GSR7"/>
<accession>A0A9D2GSR7</accession>
<dbReference type="EMBL" id="DXAQ01000086">
    <property type="protein sequence ID" value="HIZ89373.1"/>
    <property type="molecule type" value="Genomic_DNA"/>
</dbReference>
<gene>
    <name evidence="8" type="ORF">H9804_05475</name>
</gene>
<proteinExistence type="inferred from homology"/>
<sequence length="297" mass="32475">MNNILSFFQESSERVEHFLDNRLINSSVFTAKLNEGMRYSLFAGGKRLRPALVYASYGLFSDDYDYVTPFAAAIEVLHTYSLIHDDLPAMDNDDMRRGKPSNHVAFGEAEAILAGDALLTKAFEIMSDYTCAPNIPADIRVKAIYKLALAAGDLGMVGGQFADINAEGKKPTVELVEYIHKNKTSALIECAVYLGAVAGGANDKQLENLISFGKYAGLAFQVVDDILDITSSSDVLGKNVQKDINSHKATYPAVYSLEGAKSKAEQYIHKACRSLDSFGDKAETLLSIAKFITERKS</sequence>
<evidence type="ECO:0000313" key="9">
    <source>
        <dbReference type="Proteomes" id="UP000824176"/>
    </source>
</evidence>
<evidence type="ECO:0000256" key="1">
    <source>
        <dbReference type="ARBA" id="ARBA00001946"/>
    </source>
</evidence>
<keyword evidence="4" id="KW-0479">Metal-binding</keyword>
<evidence type="ECO:0000256" key="5">
    <source>
        <dbReference type="ARBA" id="ARBA00022842"/>
    </source>
</evidence>
<keyword evidence="6" id="KW-0414">Isoprene biosynthesis</keyword>
<dbReference type="CDD" id="cd00685">
    <property type="entry name" value="Trans_IPPS_HT"/>
    <property type="match status" value="1"/>
</dbReference>
<dbReference type="GO" id="GO:0004659">
    <property type="term" value="F:prenyltransferase activity"/>
    <property type="evidence" value="ECO:0007669"/>
    <property type="project" value="InterPro"/>
</dbReference>
<reference evidence="8" key="2">
    <citation type="submission" date="2021-04" db="EMBL/GenBank/DDBJ databases">
        <authorList>
            <person name="Gilroy R."/>
        </authorList>
    </citation>
    <scope>NUCLEOTIDE SEQUENCE</scope>
    <source>
        <strain evidence="8">ChiW4-1371</strain>
    </source>
</reference>
<keyword evidence="5" id="KW-0460">Magnesium</keyword>
<dbReference type="GO" id="GO:0046872">
    <property type="term" value="F:metal ion binding"/>
    <property type="evidence" value="ECO:0007669"/>
    <property type="project" value="UniProtKB-KW"/>
</dbReference>
<dbReference type="SFLD" id="SFLDS00005">
    <property type="entry name" value="Isoprenoid_Synthase_Type_I"/>
    <property type="match status" value="1"/>
</dbReference>
<dbReference type="GO" id="GO:0016114">
    <property type="term" value="P:terpenoid biosynthetic process"/>
    <property type="evidence" value="ECO:0007669"/>
    <property type="project" value="UniProtKB-ARBA"/>
</dbReference>
<dbReference type="SUPFAM" id="SSF48576">
    <property type="entry name" value="Terpenoid synthases"/>
    <property type="match status" value="1"/>
</dbReference>
<dbReference type="PANTHER" id="PTHR43281">
    <property type="entry name" value="FARNESYL DIPHOSPHATE SYNTHASE"/>
    <property type="match status" value="1"/>
</dbReference>
<dbReference type="Proteomes" id="UP000824176">
    <property type="component" value="Unassembled WGS sequence"/>
</dbReference>
<evidence type="ECO:0000256" key="2">
    <source>
        <dbReference type="ARBA" id="ARBA00006706"/>
    </source>
</evidence>
<name>A0A9D2GSR7_9BACT</name>
<reference evidence="8" key="1">
    <citation type="journal article" date="2021" name="PeerJ">
        <title>Extensive microbial diversity within the chicken gut microbiome revealed by metagenomics and culture.</title>
        <authorList>
            <person name="Gilroy R."/>
            <person name="Ravi A."/>
            <person name="Getino M."/>
            <person name="Pursley I."/>
            <person name="Horton D.L."/>
            <person name="Alikhan N.F."/>
            <person name="Baker D."/>
            <person name="Gharbi K."/>
            <person name="Hall N."/>
            <person name="Watson M."/>
            <person name="Adriaenssens E.M."/>
            <person name="Foster-Nyarko E."/>
            <person name="Jarju S."/>
            <person name="Secka A."/>
            <person name="Antonio M."/>
            <person name="Oren A."/>
            <person name="Chaudhuri R.R."/>
            <person name="La Ragione R."/>
            <person name="Hildebrand F."/>
            <person name="Pallen M.J."/>
        </authorList>
    </citation>
    <scope>NUCLEOTIDE SEQUENCE</scope>
    <source>
        <strain evidence="8">ChiW4-1371</strain>
    </source>
</reference>
<evidence type="ECO:0000313" key="8">
    <source>
        <dbReference type="EMBL" id="HIZ89373.1"/>
    </source>
</evidence>
<evidence type="ECO:0000256" key="7">
    <source>
        <dbReference type="RuleBase" id="RU004466"/>
    </source>
</evidence>
<dbReference type="Gene3D" id="1.10.600.10">
    <property type="entry name" value="Farnesyl Diphosphate Synthase"/>
    <property type="match status" value="1"/>
</dbReference>
<protein>
    <submittedName>
        <fullName evidence="8">Polyprenyl synthetase family protein</fullName>
    </submittedName>
</protein>
<dbReference type="FunFam" id="1.10.600.10:FF:000001">
    <property type="entry name" value="Geranylgeranyl diphosphate synthase"/>
    <property type="match status" value="1"/>
</dbReference>
<comment type="caution">
    <text evidence="8">The sequence shown here is derived from an EMBL/GenBank/DDBJ whole genome shotgun (WGS) entry which is preliminary data.</text>
</comment>
<organism evidence="8 9">
    <name type="scientific">Candidatus Mucispirillum faecigallinarum</name>
    <dbReference type="NCBI Taxonomy" id="2838699"/>
    <lineage>
        <taxon>Bacteria</taxon>
        <taxon>Pseudomonadati</taxon>
        <taxon>Deferribacterota</taxon>
        <taxon>Deferribacteres</taxon>
        <taxon>Deferribacterales</taxon>
        <taxon>Mucispirillaceae</taxon>
        <taxon>Mucispirillum</taxon>
    </lineage>
</organism>